<dbReference type="Pfam" id="PF00482">
    <property type="entry name" value="T2SSF"/>
    <property type="match status" value="2"/>
</dbReference>
<dbReference type="Gene3D" id="1.20.81.30">
    <property type="entry name" value="Type II secretion system (T2SS), domain F"/>
    <property type="match status" value="2"/>
</dbReference>
<evidence type="ECO:0000256" key="2">
    <source>
        <dbReference type="ARBA" id="ARBA00005745"/>
    </source>
</evidence>
<keyword evidence="4" id="KW-0997">Cell inner membrane</keyword>
<gene>
    <name evidence="10" type="ordered locus">Dester_0295</name>
</gene>
<keyword evidence="11" id="KW-1185">Reference proteome</keyword>
<evidence type="ECO:0000313" key="10">
    <source>
        <dbReference type="EMBL" id="ADY72951.1"/>
    </source>
</evidence>
<reference evidence="11" key="2">
    <citation type="submission" date="2011-02" db="EMBL/GenBank/DDBJ databases">
        <title>The complete genome of Desulfurobacterium thermolithotrophum DSM 11699.</title>
        <authorList>
            <consortium name="US DOE Joint Genome Institute (JGI-PGF)"/>
            <person name="Lucas S."/>
            <person name="Copeland A."/>
            <person name="Lapidus A."/>
            <person name="Bruce D."/>
            <person name="Goodwin L."/>
            <person name="Pitluck S."/>
            <person name="Kyrpides N."/>
            <person name="Mavromatis K."/>
            <person name="Pagani I."/>
            <person name="Ivanova N."/>
            <person name="Mikhailova N."/>
            <person name="Daligault H."/>
            <person name="Detter J.C."/>
            <person name="Tapia R."/>
            <person name="Han C."/>
            <person name="Land M."/>
            <person name="Hauser L."/>
            <person name="Markowitz V."/>
            <person name="Cheng J.-F."/>
            <person name="Hugenholtz P."/>
            <person name="Woyke T."/>
            <person name="Wu D."/>
            <person name="Spring S."/>
            <person name="Brambilla E."/>
            <person name="Klenk H.-P."/>
            <person name="Eisen J.A."/>
        </authorList>
    </citation>
    <scope>NUCLEOTIDE SEQUENCE [LARGE SCALE GENOMIC DNA]</scope>
    <source>
        <strain evidence="11">DSM 11699 / BSA</strain>
    </source>
</reference>
<dbReference type="PANTHER" id="PTHR30012:SF0">
    <property type="entry name" value="TYPE II SECRETION SYSTEM PROTEIN F-RELATED"/>
    <property type="match status" value="1"/>
</dbReference>
<dbReference type="FunFam" id="1.20.81.30:FF:000001">
    <property type="entry name" value="Type II secretion system protein F"/>
    <property type="match status" value="2"/>
</dbReference>
<evidence type="ECO:0000313" key="11">
    <source>
        <dbReference type="Proteomes" id="UP000007102"/>
    </source>
</evidence>
<keyword evidence="6 8" id="KW-1133">Transmembrane helix</keyword>
<dbReference type="InParanoid" id="F0S1U6"/>
<feature type="domain" description="Type II secretion system protein GspF" evidence="9">
    <location>
        <begin position="273"/>
        <end position="395"/>
    </location>
</feature>
<keyword evidence="5 8" id="KW-0812">Transmembrane</keyword>
<proteinExistence type="inferred from homology"/>
<evidence type="ECO:0000256" key="7">
    <source>
        <dbReference type="ARBA" id="ARBA00023136"/>
    </source>
</evidence>
<dbReference type="eggNOG" id="COG1459">
    <property type="taxonomic scope" value="Bacteria"/>
</dbReference>
<sequence>MAIYTYVGRDILDRKRKGKIEADNEKLAKQLLFSKGIVHIEKLKEDKSIFKSELDFSFLNRISTKDKLIFTRQLYAMIHAGISIVTALRIIKEQIQNKSLKKIIEDIASHIEEGGKFSTALSKYKNIFGELYISMIRAAEESGTLEETLKRLAEYLEKIEKLRGKIKSALFYPAFVLLIATIIIGGILIFIIPTFKALYKDLGGELPSLTQFVIELSNFLRDYVGWIVLGLVLTVVLLVSLRKFKKARYLMDLTLLRLPIIGQLILKASIASFSRTLSSMVSSGLNILNALSISGETTNNEVLRRAINGVRNQVEKGISISVALSRYKVFSPMLINMVAIGEEAGNLDEMLSKVADFYEEEVDRTVDALTSLIEPIMMVFIGGIIGFIIIAMYLPIFKIGELIK</sequence>
<comment type="similarity">
    <text evidence="2">Belongs to the GSP F family.</text>
</comment>
<dbReference type="InterPro" id="IPR018076">
    <property type="entry name" value="T2SS_GspF_dom"/>
</dbReference>
<feature type="domain" description="Type II secretion system protein GspF" evidence="9">
    <location>
        <begin position="70"/>
        <end position="193"/>
    </location>
</feature>
<name>F0S1U6_DESTD</name>
<dbReference type="GO" id="GO:0005886">
    <property type="term" value="C:plasma membrane"/>
    <property type="evidence" value="ECO:0007669"/>
    <property type="project" value="UniProtKB-SubCell"/>
</dbReference>
<evidence type="ECO:0000256" key="4">
    <source>
        <dbReference type="ARBA" id="ARBA00022519"/>
    </source>
</evidence>
<feature type="transmembrane region" description="Helical" evidence="8">
    <location>
        <begin position="223"/>
        <end position="241"/>
    </location>
</feature>
<feature type="transmembrane region" description="Helical" evidence="8">
    <location>
        <begin position="376"/>
        <end position="396"/>
    </location>
</feature>
<dbReference type="HOGENOM" id="CLU_035032_2_1_0"/>
<dbReference type="KEGG" id="dte:Dester_0295"/>
<dbReference type="STRING" id="868864.Dester_0295"/>
<dbReference type="FunCoup" id="F0S1U6">
    <property type="interactions" value="26"/>
</dbReference>
<comment type="subcellular location">
    <subcellularLocation>
        <location evidence="1">Cell inner membrane</location>
        <topology evidence="1">Multi-pass membrane protein</topology>
    </subcellularLocation>
</comment>
<dbReference type="OrthoDB" id="9805682at2"/>
<evidence type="ECO:0000256" key="8">
    <source>
        <dbReference type="SAM" id="Phobius"/>
    </source>
</evidence>
<evidence type="ECO:0000259" key="9">
    <source>
        <dbReference type="Pfam" id="PF00482"/>
    </source>
</evidence>
<keyword evidence="3" id="KW-1003">Cell membrane</keyword>
<dbReference type="AlphaFoldDB" id="F0S1U6"/>
<dbReference type="InterPro" id="IPR042094">
    <property type="entry name" value="T2SS_GspF_sf"/>
</dbReference>
<feature type="transmembrane region" description="Helical" evidence="8">
    <location>
        <begin position="74"/>
        <end position="91"/>
    </location>
</feature>
<reference evidence="10 11" key="1">
    <citation type="journal article" date="2011" name="Stand. Genomic Sci.">
        <title>Complete genome sequence of the thermophilic sulfur-reducer Desulfurobacterium thermolithotrophum type strain (BSA(T)) from a deep-sea hydrothermal vent.</title>
        <authorList>
            <person name="Goker M."/>
            <person name="Daligault H."/>
            <person name="Mwirichia R."/>
            <person name="Lapidus A."/>
            <person name="Lucas S."/>
            <person name="Deshpande S."/>
            <person name="Pagani I."/>
            <person name="Tapia R."/>
            <person name="Cheng J.F."/>
            <person name="Goodwin L."/>
            <person name="Pitluck S."/>
            <person name="Liolios K."/>
            <person name="Ivanova N."/>
            <person name="Mavromatis K."/>
            <person name="Mikhailova N."/>
            <person name="Pati A."/>
            <person name="Chen A."/>
            <person name="Palaniappan K."/>
            <person name="Han C."/>
            <person name="Land M."/>
            <person name="Hauser L."/>
            <person name="Pan C."/>
            <person name="Brambilla E.M."/>
            <person name="Rohde M."/>
            <person name="Spring S."/>
            <person name="Sikorski J."/>
            <person name="Wirth R."/>
            <person name="Detter J.C."/>
            <person name="Woyke T."/>
            <person name="Bristow J."/>
            <person name="Eisen J.A."/>
            <person name="Markowitz V."/>
            <person name="Hugenholtz P."/>
            <person name="Kyrpides N.C."/>
            <person name="Klenk H.P."/>
        </authorList>
    </citation>
    <scope>NUCLEOTIDE SEQUENCE [LARGE SCALE GENOMIC DNA]</scope>
    <source>
        <strain evidence="11">DSM 11699 / BSA</strain>
    </source>
</reference>
<feature type="transmembrane region" description="Helical" evidence="8">
    <location>
        <begin position="170"/>
        <end position="192"/>
    </location>
</feature>
<protein>
    <submittedName>
        <fullName evidence="10">Type II secretion system F domain</fullName>
    </submittedName>
</protein>
<dbReference type="PANTHER" id="PTHR30012">
    <property type="entry name" value="GENERAL SECRETION PATHWAY PROTEIN"/>
    <property type="match status" value="1"/>
</dbReference>
<dbReference type="RefSeq" id="WP_013637910.1">
    <property type="nucleotide sequence ID" value="NC_015185.1"/>
</dbReference>
<dbReference type="EMBL" id="CP002543">
    <property type="protein sequence ID" value="ADY72951.1"/>
    <property type="molecule type" value="Genomic_DNA"/>
</dbReference>
<evidence type="ECO:0000256" key="1">
    <source>
        <dbReference type="ARBA" id="ARBA00004429"/>
    </source>
</evidence>
<dbReference type="PRINTS" id="PR00812">
    <property type="entry name" value="BCTERIALGSPF"/>
</dbReference>
<organism evidence="10 11">
    <name type="scientific">Desulfurobacterium thermolithotrophum (strain DSM 11699 / BSA)</name>
    <dbReference type="NCBI Taxonomy" id="868864"/>
    <lineage>
        <taxon>Bacteria</taxon>
        <taxon>Pseudomonadati</taxon>
        <taxon>Aquificota</taxon>
        <taxon>Aquificia</taxon>
        <taxon>Desulfurobacteriales</taxon>
        <taxon>Desulfurobacteriaceae</taxon>
        <taxon>Desulfurobacterium</taxon>
    </lineage>
</organism>
<evidence type="ECO:0000256" key="3">
    <source>
        <dbReference type="ARBA" id="ARBA00022475"/>
    </source>
</evidence>
<evidence type="ECO:0000256" key="5">
    <source>
        <dbReference type="ARBA" id="ARBA00022692"/>
    </source>
</evidence>
<dbReference type="InterPro" id="IPR003004">
    <property type="entry name" value="GspF/PilC"/>
</dbReference>
<evidence type="ECO:0000256" key="6">
    <source>
        <dbReference type="ARBA" id="ARBA00022989"/>
    </source>
</evidence>
<accession>F0S1U6</accession>
<feature type="transmembrane region" description="Helical" evidence="8">
    <location>
        <begin position="253"/>
        <end position="273"/>
    </location>
</feature>
<keyword evidence="7 8" id="KW-0472">Membrane</keyword>
<dbReference type="Proteomes" id="UP000007102">
    <property type="component" value="Chromosome"/>
</dbReference>